<proteinExistence type="predicted"/>
<organism evidence="1">
    <name type="scientific">Loa loa</name>
    <name type="common">Eye worm</name>
    <name type="synonym">Filaria loa</name>
    <dbReference type="NCBI Taxonomy" id="7209"/>
    <lineage>
        <taxon>Eukaryota</taxon>
        <taxon>Metazoa</taxon>
        <taxon>Ecdysozoa</taxon>
        <taxon>Nematoda</taxon>
        <taxon>Chromadorea</taxon>
        <taxon>Rhabditida</taxon>
        <taxon>Spirurina</taxon>
        <taxon>Spiruromorpha</taxon>
        <taxon>Filarioidea</taxon>
        <taxon>Onchocercidae</taxon>
        <taxon>Loa</taxon>
    </lineage>
</organism>
<dbReference type="EMBL" id="JH712117">
    <property type="protein sequence ID" value="EFO15530.1"/>
    <property type="molecule type" value="Genomic_DNA"/>
</dbReference>
<sequence>MQLKYSKIMLPEINATYDLNHTIRKKLLIRRALTSRPKMQSVRRIRTMSVM</sequence>
<evidence type="ECO:0000313" key="1">
    <source>
        <dbReference type="EMBL" id="EFO15530.1"/>
    </source>
</evidence>
<accession>A0A1S0TKQ6</accession>
<dbReference type="RefSeq" id="XP_003148538.1">
    <property type="nucleotide sequence ID" value="XM_003148490.1"/>
</dbReference>
<reference evidence="1" key="1">
    <citation type="submission" date="2012-04" db="EMBL/GenBank/DDBJ databases">
        <title>The Genome Sequence of Loa loa.</title>
        <authorList>
            <consortium name="The Broad Institute Genome Sequencing Platform"/>
            <consortium name="Broad Institute Genome Sequencing Center for Infectious Disease"/>
            <person name="Nutman T.B."/>
            <person name="Fink D.L."/>
            <person name="Russ C."/>
            <person name="Young S."/>
            <person name="Zeng Q."/>
            <person name="Gargeya S."/>
            <person name="Alvarado L."/>
            <person name="Berlin A."/>
            <person name="Chapman S.B."/>
            <person name="Chen Z."/>
            <person name="Freedman E."/>
            <person name="Gellesch M."/>
            <person name="Goldberg J."/>
            <person name="Griggs A."/>
            <person name="Gujja S."/>
            <person name="Heilman E.R."/>
            <person name="Heiman D."/>
            <person name="Howarth C."/>
            <person name="Mehta T."/>
            <person name="Neiman D."/>
            <person name="Pearson M."/>
            <person name="Roberts A."/>
            <person name="Saif S."/>
            <person name="Shea T."/>
            <person name="Shenoy N."/>
            <person name="Sisk P."/>
            <person name="Stolte C."/>
            <person name="Sykes S."/>
            <person name="White J."/>
            <person name="Yandava C."/>
            <person name="Haas B."/>
            <person name="Henn M.R."/>
            <person name="Nusbaum C."/>
            <person name="Birren B."/>
        </authorList>
    </citation>
    <scope>NUCLEOTIDE SEQUENCE [LARGE SCALE GENOMIC DNA]</scope>
</reference>
<dbReference type="CTD" id="9950448"/>
<name>A0A1S0TKQ6_LOALO</name>
<gene>
    <name evidence="1" type="ORF">LOAG_12978</name>
</gene>
<protein>
    <submittedName>
        <fullName evidence="1">Uncharacterized protein</fullName>
    </submittedName>
</protein>
<dbReference type="GeneID" id="9950448"/>
<dbReference type="AlphaFoldDB" id="A0A1S0TKQ6"/>
<dbReference type="InParanoid" id="A0A1S0TKQ6"/>
<dbReference type="KEGG" id="loa:LOAG_12978"/>